<dbReference type="InterPro" id="IPR036393">
    <property type="entry name" value="AceGlu_kinase-like_sf"/>
</dbReference>
<dbReference type="UniPathway" id="UPA00034">
    <property type="reaction ID" value="UER00015"/>
</dbReference>
<dbReference type="InterPro" id="IPR045865">
    <property type="entry name" value="ACT-like_dom_sf"/>
</dbReference>
<evidence type="ECO:0000259" key="9">
    <source>
        <dbReference type="PROSITE" id="PS51671"/>
    </source>
</evidence>
<dbReference type="GO" id="GO:0004072">
    <property type="term" value="F:aspartate kinase activity"/>
    <property type="evidence" value="ECO:0007669"/>
    <property type="project" value="UniProtKB-EC"/>
</dbReference>
<evidence type="ECO:0000256" key="2">
    <source>
        <dbReference type="ARBA" id="ARBA00022679"/>
    </source>
</evidence>
<accession>A0A1Q6DUC8</accession>
<reference evidence="10" key="1">
    <citation type="submission" date="2016-12" db="EMBL/GenBank/DDBJ databases">
        <title>Discovery of methanogenic haloarchaea.</title>
        <authorList>
            <person name="Sorokin D.Y."/>
            <person name="Makarova K.S."/>
            <person name="Abbas B."/>
            <person name="Ferrer M."/>
            <person name="Golyshin P.N."/>
        </authorList>
    </citation>
    <scope>NUCLEOTIDE SEQUENCE [LARGE SCALE GENOMIC DNA]</scope>
    <source>
        <strain evidence="10">HMET1</strain>
    </source>
</reference>
<dbReference type="PANTHER" id="PTHR21499">
    <property type="entry name" value="ASPARTATE KINASE"/>
    <property type="match status" value="1"/>
</dbReference>
<dbReference type="PROSITE" id="PS51671">
    <property type="entry name" value="ACT"/>
    <property type="match status" value="2"/>
</dbReference>
<evidence type="ECO:0000256" key="6">
    <source>
        <dbReference type="ARBA" id="ARBA00047872"/>
    </source>
</evidence>
<comment type="pathway">
    <text evidence="8">Amino-acid biosynthesis; L-threonine biosynthesis; L-threonine from L-aspartate: step 1/5.</text>
</comment>
<comment type="catalytic activity">
    <reaction evidence="6 7">
        <text>L-aspartate + ATP = 4-phospho-L-aspartate + ADP</text>
        <dbReference type="Rhea" id="RHEA:23776"/>
        <dbReference type="ChEBI" id="CHEBI:29991"/>
        <dbReference type="ChEBI" id="CHEBI:30616"/>
        <dbReference type="ChEBI" id="CHEBI:57535"/>
        <dbReference type="ChEBI" id="CHEBI:456216"/>
        <dbReference type="EC" id="2.7.2.4"/>
    </reaction>
</comment>
<dbReference type="GO" id="GO:0005524">
    <property type="term" value="F:ATP binding"/>
    <property type="evidence" value="ECO:0007669"/>
    <property type="project" value="UniProtKB-KW"/>
</dbReference>
<dbReference type="EMBL" id="MSDW01000001">
    <property type="protein sequence ID" value="OKY77980.1"/>
    <property type="molecule type" value="Genomic_DNA"/>
</dbReference>
<keyword evidence="3" id="KW-0547">Nucleotide-binding</keyword>
<name>A0A1Q6DUC8_METT1</name>
<keyword evidence="11" id="KW-1185">Reference proteome</keyword>
<dbReference type="AlphaFoldDB" id="A0A1Q6DUC8"/>
<dbReference type="InterPro" id="IPR001341">
    <property type="entry name" value="Asp_kinase"/>
</dbReference>
<dbReference type="Pfam" id="PF00696">
    <property type="entry name" value="AA_kinase"/>
    <property type="match status" value="1"/>
</dbReference>
<keyword evidence="4 7" id="KW-0418">Kinase</keyword>
<dbReference type="Gene3D" id="3.30.2130.10">
    <property type="entry name" value="VC0802-like"/>
    <property type="match status" value="1"/>
</dbReference>
<keyword evidence="5" id="KW-0067">ATP-binding</keyword>
<evidence type="ECO:0000256" key="7">
    <source>
        <dbReference type="RuleBase" id="RU003448"/>
    </source>
</evidence>
<keyword evidence="8" id="KW-0028">Amino-acid biosynthesis</keyword>
<dbReference type="PIRSF" id="PIRSF000726">
    <property type="entry name" value="Asp_kin"/>
    <property type="match status" value="1"/>
</dbReference>
<comment type="pathway">
    <text evidence="8">Amino-acid biosynthesis; L-methionine biosynthesis via de novo pathway; L-homoserine from L-aspartate: step 1/3.</text>
</comment>
<evidence type="ECO:0000313" key="11">
    <source>
        <dbReference type="Proteomes" id="UP000185744"/>
    </source>
</evidence>
<dbReference type="GO" id="GO:0009089">
    <property type="term" value="P:lysine biosynthetic process via diaminopimelate"/>
    <property type="evidence" value="ECO:0007669"/>
    <property type="project" value="UniProtKB-UniPathway"/>
</dbReference>
<dbReference type="Gene3D" id="3.30.70.260">
    <property type="match status" value="1"/>
</dbReference>
<evidence type="ECO:0000256" key="3">
    <source>
        <dbReference type="ARBA" id="ARBA00022741"/>
    </source>
</evidence>
<proteinExistence type="inferred from homology"/>
<evidence type="ECO:0000256" key="5">
    <source>
        <dbReference type="ARBA" id="ARBA00022840"/>
    </source>
</evidence>
<dbReference type="InterPro" id="IPR001048">
    <property type="entry name" value="Asp/Glu/Uridylate_kinase"/>
</dbReference>
<dbReference type="InterPro" id="IPR005260">
    <property type="entry name" value="Asp_kin_monofn"/>
</dbReference>
<comment type="caution">
    <text evidence="10">The sequence shown here is derived from an EMBL/GenBank/DDBJ whole genome shotgun (WGS) entry which is preliminary data.</text>
</comment>
<feature type="domain" description="ACT" evidence="9">
    <location>
        <begin position="394"/>
        <end position="463"/>
    </location>
</feature>
<keyword evidence="2 7" id="KW-0808">Transferase</keyword>
<dbReference type="NCBIfam" id="TIGR00657">
    <property type="entry name" value="asp_kinases"/>
    <property type="match status" value="1"/>
</dbReference>
<evidence type="ECO:0000313" key="10">
    <source>
        <dbReference type="EMBL" id="OKY77980.1"/>
    </source>
</evidence>
<dbReference type="InterPro" id="IPR002912">
    <property type="entry name" value="ACT_dom"/>
</dbReference>
<dbReference type="CDD" id="cd04924">
    <property type="entry name" value="ACT_AK-Arch_2"/>
    <property type="match status" value="1"/>
</dbReference>
<dbReference type="GO" id="GO:0009090">
    <property type="term" value="P:homoserine biosynthetic process"/>
    <property type="evidence" value="ECO:0007669"/>
    <property type="project" value="TreeGrafter"/>
</dbReference>
<dbReference type="NCBIfam" id="NF004938">
    <property type="entry name" value="PRK06291.1"/>
    <property type="match status" value="1"/>
</dbReference>
<evidence type="ECO:0000256" key="8">
    <source>
        <dbReference type="RuleBase" id="RU004249"/>
    </source>
</evidence>
<dbReference type="GO" id="GO:0005829">
    <property type="term" value="C:cytosol"/>
    <property type="evidence" value="ECO:0007669"/>
    <property type="project" value="TreeGrafter"/>
</dbReference>
<dbReference type="CDD" id="cd04892">
    <property type="entry name" value="ACT_AK-like_2"/>
    <property type="match status" value="1"/>
</dbReference>
<dbReference type="STRING" id="1903181.BTN85_0458"/>
<feature type="domain" description="ACT" evidence="9">
    <location>
        <begin position="317"/>
        <end position="388"/>
    </location>
</feature>
<dbReference type="GO" id="GO:0009088">
    <property type="term" value="P:threonine biosynthetic process"/>
    <property type="evidence" value="ECO:0007669"/>
    <property type="project" value="UniProtKB-UniPathway"/>
</dbReference>
<protein>
    <recommendedName>
        <fullName evidence="7">Aspartokinase</fullName>
        <ecNumber evidence="7">2.7.2.4</ecNumber>
    </recommendedName>
</protein>
<dbReference type="InParanoid" id="A0A1Q6DUC8"/>
<dbReference type="SUPFAM" id="SSF55021">
    <property type="entry name" value="ACT-like"/>
    <property type="match status" value="2"/>
</dbReference>
<dbReference type="NCBIfam" id="TIGR00656">
    <property type="entry name" value="asp_kin_monofn"/>
    <property type="match status" value="1"/>
</dbReference>
<sequence>MKFGGTSLADTEMIKRAAEIVREKHNEGFNIAVIASASGKTTDELIKIAKNIESGERKESIKILDEIKSKHDDIVKELIDKDKVKKEVLNEIKDRYKELKTGISELNKVDERFLDYIMSFGEKLSAPILSGALRDLELDSIYLTGREAGILTDTDYGNANPLKETEKKIRNKLEPIIAKSIPVITGFIGGSKNGDTTTLGRGGSDYTASIIGEAIKANEIIIWTDVDGVLTCDPNIEPNATILDKISYKEAMELSYFGADVLHPKSIAPAIENNIPVKVKNTKKPKKHGTEIIKEEEKVEGVVKGISAEKDVALVNVSGIGMIGTPGVAAEAFTALANEKINIIMISTGSSEPTISILVDKNDLSNSIRALRNHFEGGAIEEVTRDSDVAVVSVVGTGMAGTPGVAGRVFEALGKREINIKMISQGSSEFNISFVIKENDVEKAIRILHKEFGLDKVKEKLSR</sequence>
<dbReference type="PANTHER" id="PTHR21499:SF59">
    <property type="entry name" value="ASPARTOKINASE"/>
    <property type="match status" value="1"/>
</dbReference>
<dbReference type="UniPathway" id="UPA00051">
    <property type="reaction ID" value="UER00462"/>
</dbReference>
<evidence type="ECO:0000256" key="1">
    <source>
        <dbReference type="ARBA" id="ARBA00010122"/>
    </source>
</evidence>
<dbReference type="Proteomes" id="UP000185744">
    <property type="component" value="Unassembled WGS sequence"/>
</dbReference>
<dbReference type="FunCoup" id="A0A1Q6DUC8">
    <property type="interactions" value="173"/>
</dbReference>
<comment type="pathway">
    <text evidence="8">Amino-acid biosynthesis; L-lysine biosynthesis via DAP pathway; (S)-tetrahydrodipicolinate from L-aspartate: step 1/4.</text>
</comment>
<dbReference type="UniPathway" id="UPA00050">
    <property type="reaction ID" value="UER00461"/>
</dbReference>
<organism evidence="10 11">
    <name type="scientific">Methanohalarchaeum thermophilum</name>
    <dbReference type="NCBI Taxonomy" id="1903181"/>
    <lineage>
        <taxon>Archaea</taxon>
        <taxon>Methanobacteriati</taxon>
        <taxon>Methanobacteriota</taxon>
        <taxon>Methanonatronarchaeia</taxon>
        <taxon>Methanonatronarchaeales</taxon>
        <taxon>Methanonatronarchaeaceae</taxon>
        <taxon>Candidatus Methanohalarchaeum</taxon>
    </lineage>
</organism>
<dbReference type="Gene3D" id="3.40.1160.10">
    <property type="entry name" value="Acetylglutamate kinase-like"/>
    <property type="match status" value="1"/>
</dbReference>
<comment type="similarity">
    <text evidence="1 7">Belongs to the aspartokinase family.</text>
</comment>
<dbReference type="SUPFAM" id="SSF53633">
    <property type="entry name" value="Carbamate kinase-like"/>
    <property type="match status" value="1"/>
</dbReference>
<gene>
    <name evidence="10" type="ORF">BTN85_0458</name>
</gene>
<evidence type="ECO:0000256" key="4">
    <source>
        <dbReference type="ARBA" id="ARBA00022777"/>
    </source>
</evidence>
<dbReference type="Pfam" id="PF22468">
    <property type="entry name" value="ACT_9"/>
    <property type="match status" value="2"/>
</dbReference>
<dbReference type="InterPro" id="IPR054352">
    <property type="entry name" value="ACT_Aspartokinase"/>
</dbReference>
<dbReference type="EC" id="2.7.2.4" evidence="7"/>